<proteinExistence type="predicted"/>
<dbReference type="EMBL" id="CAJOBA010037432">
    <property type="protein sequence ID" value="CAF4042133.1"/>
    <property type="molecule type" value="Genomic_DNA"/>
</dbReference>
<dbReference type="SUPFAM" id="SSF50978">
    <property type="entry name" value="WD40 repeat-like"/>
    <property type="match status" value="1"/>
</dbReference>
<evidence type="ECO:0000256" key="1">
    <source>
        <dbReference type="ARBA" id="ARBA00022574"/>
    </source>
</evidence>
<dbReference type="Pfam" id="PF00400">
    <property type="entry name" value="WD40"/>
    <property type="match status" value="2"/>
</dbReference>
<dbReference type="Gene3D" id="2.130.10.10">
    <property type="entry name" value="YVTN repeat-like/Quinoprotein amine dehydrogenase"/>
    <property type="match status" value="2"/>
</dbReference>
<dbReference type="GO" id="GO:0000209">
    <property type="term" value="P:protein polyubiquitination"/>
    <property type="evidence" value="ECO:0007669"/>
    <property type="project" value="TreeGrafter"/>
</dbReference>
<dbReference type="InterPro" id="IPR024977">
    <property type="entry name" value="Apc4-like_WD40_dom"/>
</dbReference>
<organism evidence="6 10">
    <name type="scientific">Didymodactylos carnosus</name>
    <dbReference type="NCBI Taxonomy" id="1234261"/>
    <lineage>
        <taxon>Eukaryota</taxon>
        <taxon>Metazoa</taxon>
        <taxon>Spiralia</taxon>
        <taxon>Gnathifera</taxon>
        <taxon>Rotifera</taxon>
        <taxon>Eurotatoria</taxon>
        <taxon>Bdelloidea</taxon>
        <taxon>Philodinida</taxon>
        <taxon>Philodinidae</taxon>
        <taxon>Didymodactylos</taxon>
    </lineage>
</organism>
<dbReference type="InterPro" id="IPR015943">
    <property type="entry name" value="WD40/YVTN_repeat-like_dom_sf"/>
</dbReference>
<dbReference type="PROSITE" id="PS00678">
    <property type="entry name" value="WD_REPEATS_1"/>
    <property type="match status" value="1"/>
</dbReference>
<feature type="repeat" description="WD" evidence="4">
    <location>
        <begin position="162"/>
        <end position="195"/>
    </location>
</feature>
<dbReference type="PRINTS" id="PR00320">
    <property type="entry name" value="GPROTEINBRPT"/>
</dbReference>
<comment type="caution">
    <text evidence="6">The sequence shown here is derived from an EMBL/GenBank/DDBJ whole genome shotgun (WGS) entry which is preliminary data.</text>
</comment>
<feature type="repeat" description="WD" evidence="4">
    <location>
        <begin position="138"/>
        <end position="161"/>
    </location>
</feature>
<dbReference type="Proteomes" id="UP000682733">
    <property type="component" value="Unassembled WGS sequence"/>
</dbReference>
<dbReference type="PROSITE" id="PS50082">
    <property type="entry name" value="WD_REPEATS_2"/>
    <property type="match status" value="3"/>
</dbReference>
<name>A0A813RXH4_9BILA</name>
<evidence type="ECO:0000256" key="2">
    <source>
        <dbReference type="ARBA" id="ARBA00022737"/>
    </source>
</evidence>
<gene>
    <name evidence="6" type="ORF">GPM918_LOCUS3000</name>
    <name evidence="7" type="ORF">OVA965_LOCUS25518</name>
    <name evidence="8" type="ORF">SRO942_LOCUS3000</name>
    <name evidence="9" type="ORF">TMI583_LOCUS26249</name>
</gene>
<dbReference type="PROSITE" id="PS50225">
    <property type="entry name" value="SOCS"/>
    <property type="match status" value="1"/>
</dbReference>
<dbReference type="InterPro" id="IPR019775">
    <property type="entry name" value="WD40_repeat_CS"/>
</dbReference>
<dbReference type="InterPro" id="IPR001496">
    <property type="entry name" value="SOCS_box"/>
</dbReference>
<evidence type="ECO:0000313" key="6">
    <source>
        <dbReference type="EMBL" id="CAF0791015.1"/>
    </source>
</evidence>
<dbReference type="InterPro" id="IPR036322">
    <property type="entry name" value="WD40_repeat_dom_sf"/>
</dbReference>
<dbReference type="EMBL" id="CAJOBC010000349">
    <property type="protein sequence ID" value="CAF3575239.1"/>
    <property type="molecule type" value="Genomic_DNA"/>
</dbReference>
<evidence type="ECO:0000313" key="8">
    <source>
        <dbReference type="EMBL" id="CAF3575239.1"/>
    </source>
</evidence>
<dbReference type="PANTHER" id="PTHR15622:SF2">
    <property type="entry name" value="U4_U6 SMALL NUCLEAR RIBONUCLEOPROTEIN PRP4"/>
    <property type="match status" value="1"/>
</dbReference>
<dbReference type="AlphaFoldDB" id="A0A813RXH4"/>
<keyword evidence="10" id="KW-1185">Reference proteome</keyword>
<evidence type="ECO:0000256" key="3">
    <source>
        <dbReference type="ARBA" id="ARBA00022786"/>
    </source>
</evidence>
<sequence length="435" mass="48937">MLQDGTDITGTLPKPLSVDEPVQHYLSSTSTFLTNHILNIAFSPCSKYLAVPKQDIYGRDRVVVIRCSDWHSTIKDEELSIHNQFSCTATCWSLAFGKRHHETEAKDVPIQKKLLMLSRRRSSLSAVNRRFDFTKDLFLAAGLADGKINIWDINTGELMLVLKDHQSTVRCLSFTSTSMQLASCSSDSTVKLWDLLDDGNMYKTLNEWSDVVYSVKWSPDETLLCITGPVGHLALHNTVQWSTPMKLVGHIHNVVDCSFSSDSALLATASFDTRVIVWSTSTGEILKECYHKTPMPSLIYAGGDNGAYVRCVQFSKNNDYLVTVCDDNKVRWFPLSKKNGFPIYEKDQSNVLSIACTKDGRTLAIGTRNGEVHLWSTLYSLPPKLKNLCRIKLNSVASLKRNQLSDLPLSHQLYLYLLYKDLLPVSQTVQKKLSK</sequence>
<dbReference type="PROSITE" id="PS50294">
    <property type="entry name" value="WD_REPEATS_REGION"/>
    <property type="match status" value="2"/>
</dbReference>
<keyword evidence="2" id="KW-0677">Repeat</keyword>
<protein>
    <recommendedName>
        <fullName evidence="5">SOCS box domain-containing protein</fullName>
    </recommendedName>
</protein>
<evidence type="ECO:0000256" key="4">
    <source>
        <dbReference type="PROSITE-ProRule" id="PRU00221"/>
    </source>
</evidence>
<accession>A0A813RXH4</accession>
<dbReference type="PROSITE" id="PS50231">
    <property type="entry name" value="RICIN_B_LECTIN"/>
    <property type="match status" value="1"/>
</dbReference>
<dbReference type="Proteomes" id="UP000663829">
    <property type="component" value="Unassembled WGS sequence"/>
</dbReference>
<dbReference type="Proteomes" id="UP000681722">
    <property type="component" value="Unassembled WGS sequence"/>
</dbReference>
<dbReference type="SMART" id="SM00320">
    <property type="entry name" value="WD40"/>
    <property type="match status" value="6"/>
</dbReference>
<evidence type="ECO:0000259" key="5">
    <source>
        <dbReference type="PROSITE" id="PS50225"/>
    </source>
</evidence>
<evidence type="ECO:0000313" key="10">
    <source>
        <dbReference type="Proteomes" id="UP000663829"/>
    </source>
</evidence>
<feature type="repeat" description="WD" evidence="4">
    <location>
        <begin position="247"/>
        <end position="288"/>
    </location>
</feature>
<evidence type="ECO:0000313" key="9">
    <source>
        <dbReference type="EMBL" id="CAF4042133.1"/>
    </source>
</evidence>
<keyword evidence="1 4" id="KW-0853">WD repeat</keyword>
<dbReference type="OrthoDB" id="538223at2759"/>
<dbReference type="InterPro" id="IPR020472">
    <property type="entry name" value="WD40_PAC1"/>
</dbReference>
<reference evidence="6" key="1">
    <citation type="submission" date="2021-02" db="EMBL/GenBank/DDBJ databases">
        <authorList>
            <person name="Nowell W R."/>
        </authorList>
    </citation>
    <scope>NUCLEOTIDE SEQUENCE</scope>
</reference>
<feature type="domain" description="SOCS box" evidence="5">
    <location>
        <begin position="382"/>
        <end position="423"/>
    </location>
</feature>
<evidence type="ECO:0000313" key="7">
    <source>
        <dbReference type="EMBL" id="CAF1233996.1"/>
    </source>
</evidence>
<dbReference type="Pfam" id="PF12894">
    <property type="entry name" value="ANAPC4_WD40"/>
    <property type="match status" value="1"/>
</dbReference>
<dbReference type="EMBL" id="CAJNOK010015885">
    <property type="protein sequence ID" value="CAF1233996.1"/>
    <property type="molecule type" value="Genomic_DNA"/>
</dbReference>
<dbReference type="InterPro" id="IPR051983">
    <property type="entry name" value="WSB_SOCS-box_domain"/>
</dbReference>
<dbReference type="PANTHER" id="PTHR15622">
    <property type="entry name" value="WD40 REPEAT PROTEIN"/>
    <property type="match status" value="1"/>
</dbReference>
<dbReference type="EMBL" id="CAJNOQ010000349">
    <property type="protein sequence ID" value="CAF0791015.1"/>
    <property type="molecule type" value="Genomic_DNA"/>
</dbReference>
<dbReference type="InterPro" id="IPR001680">
    <property type="entry name" value="WD40_rpt"/>
</dbReference>
<keyword evidence="3" id="KW-0833">Ubl conjugation pathway</keyword>
<dbReference type="Proteomes" id="UP000677228">
    <property type="component" value="Unassembled WGS sequence"/>
</dbReference>